<dbReference type="Proteomes" id="UP000462621">
    <property type="component" value="Unassembled WGS sequence"/>
</dbReference>
<dbReference type="SUPFAM" id="SSF55785">
    <property type="entry name" value="PYP-like sensor domain (PAS domain)"/>
    <property type="match status" value="2"/>
</dbReference>
<keyword evidence="7" id="KW-1185">Reference proteome</keyword>
<dbReference type="PANTHER" id="PTHR24422:SF10">
    <property type="entry name" value="CHEMOTAXIS PROTEIN METHYLTRANSFERASE 2"/>
    <property type="match status" value="1"/>
</dbReference>
<evidence type="ECO:0000256" key="2">
    <source>
        <dbReference type="PROSITE-ProRule" id="PRU00284"/>
    </source>
</evidence>
<dbReference type="Pfam" id="PF13426">
    <property type="entry name" value="PAS_9"/>
    <property type="match status" value="1"/>
</dbReference>
<dbReference type="InterPro" id="IPR035965">
    <property type="entry name" value="PAS-like_dom_sf"/>
</dbReference>
<dbReference type="GO" id="GO:0006935">
    <property type="term" value="P:chemotaxis"/>
    <property type="evidence" value="ECO:0007669"/>
    <property type="project" value="InterPro"/>
</dbReference>
<dbReference type="EMBL" id="WEKT01000067">
    <property type="protein sequence ID" value="MZI95707.1"/>
    <property type="molecule type" value="Genomic_DNA"/>
</dbReference>
<evidence type="ECO:0000259" key="5">
    <source>
        <dbReference type="PROSITE" id="PS50113"/>
    </source>
</evidence>
<sequence length="431" mass="47860">MWFGQKKETDEEATNRLAQEMLVYELEAIVAHTAFIEFEPNGTIQHANDLFLKASGYRLDEIVGKHHRIFCDEKYSSTNEYREFWRHLAAGEAHSGTFKRFRKDGQPIYLEANYFPVKDAGGSVVKIIKICSDVTQVTEKANAERAVLTALDRTQAVIEFLPDGTILNANQNFLDTVGYTLEAIKGKHHKMFCFPEYYVENPDFWHVLQNGEPMTGRFKRKNANGAVIWLEATYNPIKNSRGEVYKVIKFASDITERENLTMQAVEMAAAISEETSAITASAVKVLHDAVKTSHKVADQVKGASHLGNELMEQSKSINEIVTTINGIAGQTNLLALNAAIEAARAGETGRGFAVVADEVRTLASRTSAATDEITNVVEENTRLISQMHSNLDSVNHVALEGEDSIHTVQHGLEDVSQGVARFVSIVDQLRS</sequence>
<feature type="domain" description="Methyl-accepting transducer" evidence="3">
    <location>
        <begin position="263"/>
        <end position="431"/>
    </location>
</feature>
<dbReference type="InterPro" id="IPR013655">
    <property type="entry name" value="PAS_fold_3"/>
</dbReference>
<accession>A0A7X4RWU0</accession>
<dbReference type="Pfam" id="PF08447">
    <property type="entry name" value="PAS_3"/>
    <property type="match status" value="1"/>
</dbReference>
<dbReference type="Gene3D" id="3.30.450.20">
    <property type="entry name" value="PAS domain"/>
    <property type="match status" value="2"/>
</dbReference>
<keyword evidence="1 2" id="KW-0807">Transducer</keyword>
<dbReference type="InterPro" id="IPR000014">
    <property type="entry name" value="PAS"/>
</dbReference>
<comment type="caution">
    <text evidence="6">The sequence shown here is derived from an EMBL/GenBank/DDBJ whole genome shotgun (WGS) entry which is preliminary data.</text>
</comment>
<dbReference type="PRINTS" id="PR00260">
    <property type="entry name" value="CHEMTRNSDUCR"/>
</dbReference>
<evidence type="ECO:0000259" key="4">
    <source>
        <dbReference type="PROSITE" id="PS50112"/>
    </source>
</evidence>
<dbReference type="SMART" id="SM00086">
    <property type="entry name" value="PAC"/>
    <property type="match status" value="2"/>
</dbReference>
<evidence type="ECO:0000256" key="1">
    <source>
        <dbReference type="ARBA" id="ARBA00023224"/>
    </source>
</evidence>
<organism evidence="6 7">
    <name type="scientific">Vibrio eleionomae</name>
    <dbReference type="NCBI Taxonomy" id="2653505"/>
    <lineage>
        <taxon>Bacteria</taxon>
        <taxon>Pseudomonadati</taxon>
        <taxon>Pseudomonadota</taxon>
        <taxon>Gammaproteobacteria</taxon>
        <taxon>Vibrionales</taxon>
        <taxon>Vibrionaceae</taxon>
        <taxon>Vibrio</taxon>
    </lineage>
</organism>
<dbReference type="PROSITE" id="PS50113">
    <property type="entry name" value="PAC"/>
    <property type="match status" value="2"/>
</dbReference>
<dbReference type="InterPro" id="IPR004089">
    <property type="entry name" value="MCPsignal_dom"/>
</dbReference>
<proteinExistence type="predicted"/>
<dbReference type="AlphaFoldDB" id="A0A7X4RWU0"/>
<dbReference type="Gene3D" id="1.10.287.950">
    <property type="entry name" value="Methyl-accepting chemotaxis protein"/>
    <property type="match status" value="1"/>
</dbReference>
<dbReference type="NCBIfam" id="TIGR00229">
    <property type="entry name" value="sensory_box"/>
    <property type="match status" value="2"/>
</dbReference>
<name>A0A7X4RWU0_9VIBR</name>
<dbReference type="InterPro" id="IPR004090">
    <property type="entry name" value="Chemotax_Me-accpt_rcpt"/>
</dbReference>
<dbReference type="CDD" id="cd00130">
    <property type="entry name" value="PAS"/>
    <property type="match status" value="2"/>
</dbReference>
<dbReference type="InterPro" id="IPR000700">
    <property type="entry name" value="PAS-assoc_C"/>
</dbReference>
<reference evidence="6 7" key="1">
    <citation type="submission" date="2019-10" db="EMBL/GenBank/DDBJ databases">
        <title>Vibrio sp. nov. isolated from a shrimp pond.</title>
        <authorList>
            <person name="Gomez-Gil B."/>
            <person name="Enciso-Ibarra J."/>
            <person name="Enciso-Ibarra K."/>
            <person name="Bolan-Mejia C."/>
        </authorList>
    </citation>
    <scope>NUCLEOTIDE SEQUENCE [LARGE SCALE GENOMIC DNA]</scope>
    <source>
        <strain evidence="6 7">CAIM 722</strain>
    </source>
</reference>
<dbReference type="PROSITE" id="PS50111">
    <property type="entry name" value="CHEMOTAXIS_TRANSDUC_2"/>
    <property type="match status" value="1"/>
</dbReference>
<dbReference type="GO" id="GO:0004888">
    <property type="term" value="F:transmembrane signaling receptor activity"/>
    <property type="evidence" value="ECO:0007669"/>
    <property type="project" value="InterPro"/>
</dbReference>
<dbReference type="PROSITE" id="PS50112">
    <property type="entry name" value="PAS"/>
    <property type="match status" value="1"/>
</dbReference>
<feature type="domain" description="PAC" evidence="5">
    <location>
        <begin position="94"/>
        <end position="146"/>
    </location>
</feature>
<dbReference type="GO" id="GO:0007165">
    <property type="term" value="P:signal transduction"/>
    <property type="evidence" value="ECO:0007669"/>
    <property type="project" value="UniProtKB-KW"/>
</dbReference>
<dbReference type="InterPro" id="IPR001610">
    <property type="entry name" value="PAC"/>
</dbReference>
<feature type="domain" description="PAC" evidence="5">
    <location>
        <begin position="212"/>
        <end position="266"/>
    </location>
</feature>
<dbReference type="GO" id="GO:0016020">
    <property type="term" value="C:membrane"/>
    <property type="evidence" value="ECO:0007669"/>
    <property type="project" value="InterPro"/>
</dbReference>
<dbReference type="Pfam" id="PF00015">
    <property type="entry name" value="MCPsignal"/>
    <property type="match status" value="1"/>
</dbReference>
<dbReference type="PANTHER" id="PTHR24422">
    <property type="entry name" value="CHEMOTAXIS PROTEIN METHYLTRANSFERASE"/>
    <property type="match status" value="1"/>
</dbReference>
<gene>
    <name evidence="6" type="ORF">F9817_21220</name>
</gene>
<dbReference type="SUPFAM" id="SSF58104">
    <property type="entry name" value="Methyl-accepting chemotaxis protein (MCP) signaling domain"/>
    <property type="match status" value="1"/>
</dbReference>
<evidence type="ECO:0000313" key="7">
    <source>
        <dbReference type="Proteomes" id="UP000462621"/>
    </source>
</evidence>
<evidence type="ECO:0000259" key="3">
    <source>
        <dbReference type="PROSITE" id="PS50111"/>
    </source>
</evidence>
<dbReference type="SMART" id="SM00283">
    <property type="entry name" value="MA"/>
    <property type="match status" value="1"/>
</dbReference>
<dbReference type="InterPro" id="IPR050903">
    <property type="entry name" value="Bact_Chemotaxis_MeTrfase"/>
</dbReference>
<evidence type="ECO:0000313" key="6">
    <source>
        <dbReference type="EMBL" id="MZI95707.1"/>
    </source>
</evidence>
<protein>
    <submittedName>
        <fullName evidence="6">PAS domain S-box protein</fullName>
    </submittedName>
</protein>
<feature type="domain" description="PAS" evidence="4">
    <location>
        <begin position="18"/>
        <end position="65"/>
    </location>
</feature>